<reference evidence="2 3" key="1">
    <citation type="submission" date="2024-04" db="EMBL/GenBank/DDBJ databases">
        <title>Draft genome sequence of Sessilibacter corallicola NBRC 116591.</title>
        <authorList>
            <person name="Miyakawa T."/>
            <person name="Kusuya Y."/>
            <person name="Miura T."/>
        </authorList>
    </citation>
    <scope>NUCLEOTIDE SEQUENCE [LARGE SCALE GENOMIC DNA]</scope>
    <source>
        <strain evidence="2 3">KU-00831-HH</strain>
    </source>
</reference>
<dbReference type="EMBL" id="BAABWN010000001">
    <property type="protein sequence ID" value="GAA6166455.1"/>
    <property type="molecule type" value="Genomic_DNA"/>
</dbReference>
<name>A0ABQ0A4H3_9GAMM</name>
<protein>
    <recommendedName>
        <fullName evidence="4">Outer membrane protein</fullName>
    </recommendedName>
</protein>
<keyword evidence="3" id="KW-1185">Reference proteome</keyword>
<dbReference type="RefSeq" id="WP_353301391.1">
    <property type="nucleotide sequence ID" value="NZ_BAABWN010000001.1"/>
</dbReference>
<accession>A0ABQ0A4H3</accession>
<evidence type="ECO:0000313" key="3">
    <source>
        <dbReference type="Proteomes" id="UP001465153"/>
    </source>
</evidence>
<evidence type="ECO:0000313" key="2">
    <source>
        <dbReference type="EMBL" id="GAA6166455.1"/>
    </source>
</evidence>
<dbReference type="Gene3D" id="2.40.160.170">
    <property type="match status" value="1"/>
</dbReference>
<organism evidence="2 3">
    <name type="scientific">Sessilibacter corallicola</name>
    <dbReference type="NCBI Taxonomy" id="2904075"/>
    <lineage>
        <taxon>Bacteria</taxon>
        <taxon>Pseudomonadati</taxon>
        <taxon>Pseudomonadota</taxon>
        <taxon>Gammaproteobacteria</taxon>
        <taxon>Cellvibrionales</taxon>
        <taxon>Cellvibrionaceae</taxon>
        <taxon>Sessilibacter</taxon>
    </lineage>
</organism>
<feature type="signal peptide" evidence="1">
    <location>
        <begin position="1"/>
        <end position="24"/>
    </location>
</feature>
<proteinExistence type="predicted"/>
<evidence type="ECO:0008006" key="4">
    <source>
        <dbReference type="Google" id="ProtNLM"/>
    </source>
</evidence>
<comment type="caution">
    <text evidence="2">The sequence shown here is derived from an EMBL/GenBank/DDBJ whole genome shotgun (WGS) entry which is preliminary data.</text>
</comment>
<dbReference type="Proteomes" id="UP001465153">
    <property type="component" value="Unassembled WGS sequence"/>
</dbReference>
<sequence length="230" mass="25459">MKNIQASALLISSLILLPAFNATASDKSVGGQLGGTGVGVQYTQKTNWSFIDNDQLQFKVSINGISTDDTESFELNGADYDTDLNLTVISAGVNWYPFSEGFTRNLYFSSGLAYLDSELDGTSESNQNFRVGNTQISAGDDFSLTVDAEQQIIAPYFGFGWGNRLSDRRGFYFQAEANFIVNTEDPDFRLQARDPNNLLQANDLAIETREFEDDVDDIYSTLTLTVGYQF</sequence>
<feature type="chain" id="PRO_5046657981" description="Outer membrane protein" evidence="1">
    <location>
        <begin position="25"/>
        <end position="230"/>
    </location>
</feature>
<gene>
    <name evidence="2" type="ORF">NBRC116591_02650</name>
</gene>
<evidence type="ECO:0000256" key="1">
    <source>
        <dbReference type="SAM" id="SignalP"/>
    </source>
</evidence>
<keyword evidence="1" id="KW-0732">Signal</keyword>